<protein>
    <submittedName>
        <fullName evidence="2">Uncharacterized protein</fullName>
    </submittedName>
</protein>
<accession>A0AAV4PMV8</accession>
<keyword evidence="3" id="KW-1185">Reference proteome</keyword>
<name>A0AAV4PMV8_9ARAC</name>
<reference evidence="2 3" key="1">
    <citation type="submission" date="2021-06" db="EMBL/GenBank/DDBJ databases">
        <title>Caerostris darwini draft genome.</title>
        <authorList>
            <person name="Kono N."/>
            <person name="Arakawa K."/>
        </authorList>
    </citation>
    <scope>NUCLEOTIDE SEQUENCE [LARGE SCALE GENOMIC DNA]</scope>
</reference>
<proteinExistence type="predicted"/>
<dbReference type="AlphaFoldDB" id="A0AAV4PMV8"/>
<organism evidence="2 3">
    <name type="scientific">Caerostris darwini</name>
    <dbReference type="NCBI Taxonomy" id="1538125"/>
    <lineage>
        <taxon>Eukaryota</taxon>
        <taxon>Metazoa</taxon>
        <taxon>Ecdysozoa</taxon>
        <taxon>Arthropoda</taxon>
        <taxon>Chelicerata</taxon>
        <taxon>Arachnida</taxon>
        <taxon>Araneae</taxon>
        <taxon>Araneomorphae</taxon>
        <taxon>Entelegynae</taxon>
        <taxon>Araneoidea</taxon>
        <taxon>Araneidae</taxon>
        <taxon>Caerostris</taxon>
    </lineage>
</organism>
<sequence>MLLMKSKESDKRQKKKTSFSKSEAPFFSPSLRQMQRAKRAIEEYNSFPDNVFSRPELAIKRPSKSKWTLGGRNKDINRKGLPVLKTV</sequence>
<feature type="compositionally biased region" description="Basic and acidic residues" evidence="1">
    <location>
        <begin position="1"/>
        <end position="11"/>
    </location>
</feature>
<evidence type="ECO:0000256" key="1">
    <source>
        <dbReference type="SAM" id="MobiDB-lite"/>
    </source>
</evidence>
<dbReference type="Proteomes" id="UP001054837">
    <property type="component" value="Unassembled WGS sequence"/>
</dbReference>
<dbReference type="EMBL" id="BPLQ01003042">
    <property type="protein sequence ID" value="GIX97491.1"/>
    <property type="molecule type" value="Genomic_DNA"/>
</dbReference>
<evidence type="ECO:0000313" key="3">
    <source>
        <dbReference type="Proteomes" id="UP001054837"/>
    </source>
</evidence>
<evidence type="ECO:0000313" key="2">
    <source>
        <dbReference type="EMBL" id="GIX97491.1"/>
    </source>
</evidence>
<feature type="region of interest" description="Disordered" evidence="1">
    <location>
        <begin position="1"/>
        <end position="28"/>
    </location>
</feature>
<comment type="caution">
    <text evidence="2">The sequence shown here is derived from an EMBL/GenBank/DDBJ whole genome shotgun (WGS) entry which is preliminary data.</text>
</comment>
<gene>
    <name evidence="2" type="ORF">CDAR_296511</name>
</gene>